<dbReference type="InterPro" id="IPR007529">
    <property type="entry name" value="Znf_HIT"/>
</dbReference>
<dbReference type="GO" id="GO:0070761">
    <property type="term" value="C:pre-snoRNP complex"/>
    <property type="evidence" value="ECO:0007669"/>
    <property type="project" value="TreeGrafter"/>
</dbReference>
<dbReference type="EMBL" id="ML120353">
    <property type="protein sequence ID" value="RPB05519.1"/>
    <property type="molecule type" value="Genomic_DNA"/>
</dbReference>
<dbReference type="GO" id="GO:0000492">
    <property type="term" value="P:box C/D snoRNP assembly"/>
    <property type="evidence" value="ECO:0007669"/>
    <property type="project" value="TreeGrafter"/>
</dbReference>
<dbReference type="GO" id="GO:0048254">
    <property type="term" value="P:snoRNA localization"/>
    <property type="evidence" value="ECO:0007669"/>
    <property type="project" value="TreeGrafter"/>
</dbReference>
<keyword evidence="3" id="KW-0862">Zinc</keyword>
<evidence type="ECO:0000256" key="5">
    <source>
        <dbReference type="ARBA" id="ARBA00049654"/>
    </source>
</evidence>
<dbReference type="Pfam" id="PF04438">
    <property type="entry name" value="zf-HIT"/>
    <property type="match status" value="1"/>
</dbReference>
<name>A0A3N4K837_9PEZI</name>
<dbReference type="GO" id="GO:0005634">
    <property type="term" value="C:nucleus"/>
    <property type="evidence" value="ECO:0007669"/>
    <property type="project" value="TreeGrafter"/>
</dbReference>
<dbReference type="InterPro" id="IPR051639">
    <property type="entry name" value="BCD1"/>
</dbReference>
<dbReference type="STRING" id="1336337.A0A3N4K837"/>
<evidence type="ECO:0000313" key="10">
    <source>
        <dbReference type="Proteomes" id="UP000276215"/>
    </source>
</evidence>
<evidence type="ECO:0000313" key="9">
    <source>
        <dbReference type="EMBL" id="RPB05519.1"/>
    </source>
</evidence>
<feature type="compositionally biased region" description="Basic and acidic residues" evidence="7">
    <location>
        <begin position="413"/>
        <end position="422"/>
    </location>
</feature>
<dbReference type="CDD" id="cd23023">
    <property type="entry name" value="zf-HIT_BCD1"/>
    <property type="match status" value="1"/>
</dbReference>
<dbReference type="OrthoDB" id="272357at2759"/>
<evidence type="ECO:0000256" key="2">
    <source>
        <dbReference type="ARBA" id="ARBA00022771"/>
    </source>
</evidence>
<evidence type="ECO:0000256" key="6">
    <source>
        <dbReference type="PROSITE-ProRule" id="PRU00453"/>
    </source>
</evidence>
<reference evidence="9 10" key="1">
    <citation type="journal article" date="2018" name="Nat. Ecol. Evol.">
        <title>Pezizomycetes genomes reveal the molecular basis of ectomycorrhizal truffle lifestyle.</title>
        <authorList>
            <person name="Murat C."/>
            <person name="Payen T."/>
            <person name="Noel B."/>
            <person name="Kuo A."/>
            <person name="Morin E."/>
            <person name="Chen J."/>
            <person name="Kohler A."/>
            <person name="Krizsan K."/>
            <person name="Balestrini R."/>
            <person name="Da Silva C."/>
            <person name="Montanini B."/>
            <person name="Hainaut M."/>
            <person name="Levati E."/>
            <person name="Barry K.W."/>
            <person name="Belfiori B."/>
            <person name="Cichocki N."/>
            <person name="Clum A."/>
            <person name="Dockter R.B."/>
            <person name="Fauchery L."/>
            <person name="Guy J."/>
            <person name="Iotti M."/>
            <person name="Le Tacon F."/>
            <person name="Lindquist E.A."/>
            <person name="Lipzen A."/>
            <person name="Malagnac F."/>
            <person name="Mello A."/>
            <person name="Molinier V."/>
            <person name="Miyauchi S."/>
            <person name="Poulain J."/>
            <person name="Riccioni C."/>
            <person name="Rubini A."/>
            <person name="Sitrit Y."/>
            <person name="Splivallo R."/>
            <person name="Traeger S."/>
            <person name="Wang M."/>
            <person name="Zifcakova L."/>
            <person name="Wipf D."/>
            <person name="Zambonelli A."/>
            <person name="Paolocci F."/>
            <person name="Nowrousian M."/>
            <person name="Ottonello S."/>
            <person name="Baldrian P."/>
            <person name="Spatafora J.W."/>
            <person name="Henrissat B."/>
            <person name="Nagy L.G."/>
            <person name="Aury J.M."/>
            <person name="Wincker P."/>
            <person name="Grigoriev I.V."/>
            <person name="Bonfante P."/>
            <person name="Martin F.M."/>
        </authorList>
    </citation>
    <scope>NUCLEOTIDE SEQUENCE [LARGE SCALE GENOMIC DNA]</scope>
    <source>
        <strain evidence="9 10">120613-1</strain>
    </source>
</reference>
<dbReference type="PANTHER" id="PTHR13483">
    <property type="entry name" value="BOX C_D SNORNA PROTEIN 1-RELATED"/>
    <property type="match status" value="1"/>
</dbReference>
<accession>A0A3N4K837</accession>
<keyword evidence="2 6" id="KW-0863">Zinc-finger</keyword>
<evidence type="ECO:0000256" key="1">
    <source>
        <dbReference type="ARBA" id="ARBA00022723"/>
    </source>
</evidence>
<evidence type="ECO:0000259" key="8">
    <source>
        <dbReference type="PROSITE" id="PS51083"/>
    </source>
</evidence>
<sequence>MPPITTTAQEESLSTLCTLCHSRPPRYRCPACSTKTCSVACVQKHKLYAQCSGQVSATAFVKRSALLSSPATLNRDFGFLRGVERVLGVASEEQEGRGDGGERERERLEGFLRRSGVRVKWAPRGMKRAAENRTAVSKGRGKGRHVVWTVEWVVIGPQEGEAGKVLDVKYVFFFFSGGFTFLCKRLIKARHSVSELTTLLQAYFHPTPPPSFSSSSITTTVAEEEEDSQPPRKKIKRNNPAATPKRTKFYLKKIGCPANSPVLIKLDGTKSLSVALRGRVVEEFPTIMVWSGEGDPAGYVIESGVLIEVIGEVGEVKAEEVEMGMEGKGEAAPVQEQKQGLNYEKAEEVKEVVADERHQVQELQPDLTADTEIPEHIEHLEEDPVSTSTPAQPIPTKLNDIQELQPDLTTDVDTPKHIEPPEKPSSTPALSTTPTSKPTENPTA</sequence>
<keyword evidence="1" id="KW-0479">Metal-binding</keyword>
<organism evidence="9 10">
    <name type="scientific">Choiromyces venosus 120613-1</name>
    <dbReference type="NCBI Taxonomy" id="1336337"/>
    <lineage>
        <taxon>Eukaryota</taxon>
        <taxon>Fungi</taxon>
        <taxon>Dikarya</taxon>
        <taxon>Ascomycota</taxon>
        <taxon>Pezizomycotina</taxon>
        <taxon>Pezizomycetes</taxon>
        <taxon>Pezizales</taxon>
        <taxon>Tuberaceae</taxon>
        <taxon>Choiromyces</taxon>
    </lineage>
</organism>
<dbReference type="Pfam" id="PF25790">
    <property type="entry name" value="BCD1"/>
    <property type="match status" value="1"/>
</dbReference>
<dbReference type="AlphaFoldDB" id="A0A3N4K837"/>
<feature type="region of interest" description="Disordered" evidence="7">
    <location>
        <begin position="378"/>
        <end position="444"/>
    </location>
</feature>
<protein>
    <recommendedName>
        <fullName evidence="8">HIT-type domain-containing protein</fullName>
    </recommendedName>
</protein>
<feature type="compositionally biased region" description="Low complexity" evidence="7">
    <location>
        <begin position="424"/>
        <end position="444"/>
    </location>
</feature>
<evidence type="ECO:0000256" key="3">
    <source>
        <dbReference type="ARBA" id="ARBA00022833"/>
    </source>
</evidence>
<dbReference type="Gene3D" id="3.30.60.190">
    <property type="match status" value="1"/>
</dbReference>
<proteinExistence type="inferred from homology"/>
<dbReference type="PANTHER" id="PTHR13483:SF11">
    <property type="entry name" value="ZINC FINGER HIT DOMAIN-CONTAINING PROTEIN 3"/>
    <property type="match status" value="1"/>
</dbReference>
<dbReference type="Proteomes" id="UP000276215">
    <property type="component" value="Unassembled WGS sequence"/>
</dbReference>
<dbReference type="GO" id="GO:0008270">
    <property type="term" value="F:zinc ion binding"/>
    <property type="evidence" value="ECO:0007669"/>
    <property type="project" value="UniProtKB-UniRule"/>
</dbReference>
<evidence type="ECO:0000256" key="4">
    <source>
        <dbReference type="ARBA" id="ARBA00049598"/>
    </source>
</evidence>
<gene>
    <name evidence="9" type="ORF">L873DRAFT_1785694</name>
</gene>
<feature type="region of interest" description="Disordered" evidence="7">
    <location>
        <begin position="209"/>
        <end position="239"/>
    </location>
</feature>
<feature type="domain" description="HIT-type" evidence="8">
    <location>
        <begin position="17"/>
        <end position="51"/>
    </location>
</feature>
<dbReference type="GO" id="GO:0000463">
    <property type="term" value="P:maturation of LSU-rRNA from tricistronic rRNA transcript (SSU-rRNA, 5.8S rRNA, LSU-rRNA)"/>
    <property type="evidence" value="ECO:0007669"/>
    <property type="project" value="TreeGrafter"/>
</dbReference>
<keyword evidence="10" id="KW-1185">Reference proteome</keyword>
<dbReference type="PROSITE" id="PS51083">
    <property type="entry name" value="ZF_HIT"/>
    <property type="match status" value="1"/>
</dbReference>
<comment type="similarity">
    <text evidence="5">Belongs to the BCD1 family.</text>
</comment>
<dbReference type="InterPro" id="IPR057721">
    <property type="entry name" value="BCD1_alpha/beta"/>
</dbReference>
<evidence type="ECO:0000256" key="7">
    <source>
        <dbReference type="SAM" id="MobiDB-lite"/>
    </source>
</evidence>
<comment type="function">
    <text evidence="4">Required for box C/D snoRNAs accumulation involved in snoRNA processing, snoRNA transport to the nucleolus and ribosome biogenesis.</text>
</comment>
<dbReference type="SUPFAM" id="SSF144232">
    <property type="entry name" value="HIT/MYND zinc finger-like"/>
    <property type="match status" value="1"/>
</dbReference>